<dbReference type="OrthoDB" id="2690153at2759"/>
<dbReference type="PANTHER" id="PTHR43004">
    <property type="entry name" value="TRK SYSTEM POTASSIUM UPTAKE PROTEIN"/>
    <property type="match status" value="1"/>
</dbReference>
<evidence type="ECO:0000256" key="3">
    <source>
        <dbReference type="ARBA" id="ARBA00022827"/>
    </source>
</evidence>
<proteinExistence type="predicted"/>
<keyword evidence="3" id="KW-0274">FAD</keyword>
<evidence type="ECO:0000256" key="1">
    <source>
        <dbReference type="ARBA" id="ARBA00001974"/>
    </source>
</evidence>
<dbReference type="SUPFAM" id="SSF51905">
    <property type="entry name" value="FAD/NAD(P)-binding domain"/>
    <property type="match status" value="1"/>
</dbReference>
<evidence type="ECO:0000256" key="2">
    <source>
        <dbReference type="ARBA" id="ARBA00022630"/>
    </source>
</evidence>
<evidence type="ECO:0000259" key="5">
    <source>
        <dbReference type="Pfam" id="PF01494"/>
    </source>
</evidence>
<dbReference type="Pfam" id="PF01494">
    <property type="entry name" value="FAD_binding_3"/>
    <property type="match status" value="2"/>
</dbReference>
<dbReference type="Gene3D" id="3.50.50.60">
    <property type="entry name" value="FAD/NAD(P)-binding domain"/>
    <property type="match status" value="1"/>
</dbReference>
<evidence type="ECO:0000256" key="4">
    <source>
        <dbReference type="ARBA" id="ARBA00023002"/>
    </source>
</evidence>
<dbReference type="GO" id="GO:0071949">
    <property type="term" value="F:FAD binding"/>
    <property type="evidence" value="ECO:0007669"/>
    <property type="project" value="InterPro"/>
</dbReference>
<dbReference type="PANTHER" id="PTHR43004:SF19">
    <property type="entry name" value="BINDING MONOOXYGENASE, PUTATIVE (JCVI)-RELATED"/>
    <property type="match status" value="1"/>
</dbReference>
<reference evidence="6" key="1">
    <citation type="journal article" date="2020" name="Nat. Commun.">
        <title>Large-scale genome sequencing of mycorrhizal fungi provides insights into the early evolution of symbiotic traits.</title>
        <authorList>
            <person name="Miyauchi S."/>
            <person name="Kiss E."/>
            <person name="Kuo A."/>
            <person name="Drula E."/>
            <person name="Kohler A."/>
            <person name="Sanchez-Garcia M."/>
            <person name="Morin E."/>
            <person name="Andreopoulos B."/>
            <person name="Barry K.W."/>
            <person name="Bonito G."/>
            <person name="Buee M."/>
            <person name="Carver A."/>
            <person name="Chen C."/>
            <person name="Cichocki N."/>
            <person name="Clum A."/>
            <person name="Culley D."/>
            <person name="Crous P.W."/>
            <person name="Fauchery L."/>
            <person name="Girlanda M."/>
            <person name="Hayes R.D."/>
            <person name="Keri Z."/>
            <person name="LaButti K."/>
            <person name="Lipzen A."/>
            <person name="Lombard V."/>
            <person name="Magnuson J."/>
            <person name="Maillard F."/>
            <person name="Murat C."/>
            <person name="Nolan M."/>
            <person name="Ohm R.A."/>
            <person name="Pangilinan J."/>
            <person name="Pereira M.F."/>
            <person name="Perotto S."/>
            <person name="Peter M."/>
            <person name="Pfister S."/>
            <person name="Riley R."/>
            <person name="Sitrit Y."/>
            <person name="Stielow J.B."/>
            <person name="Szollosi G."/>
            <person name="Zifcakova L."/>
            <person name="Stursova M."/>
            <person name="Spatafora J.W."/>
            <person name="Tedersoo L."/>
            <person name="Vaario L.M."/>
            <person name="Yamada A."/>
            <person name="Yan M."/>
            <person name="Wang P."/>
            <person name="Xu J."/>
            <person name="Bruns T."/>
            <person name="Baldrian P."/>
            <person name="Vilgalys R."/>
            <person name="Dunand C."/>
            <person name="Henrissat B."/>
            <person name="Grigoriev I.V."/>
            <person name="Hibbett D."/>
            <person name="Nagy L.G."/>
            <person name="Martin F.M."/>
        </authorList>
    </citation>
    <scope>NUCLEOTIDE SEQUENCE</scope>
    <source>
        <strain evidence="6">UP504</strain>
    </source>
</reference>
<dbReference type="Proteomes" id="UP000886523">
    <property type="component" value="Unassembled WGS sequence"/>
</dbReference>
<comment type="caution">
    <text evidence="6">The sequence shown here is derived from an EMBL/GenBank/DDBJ whole genome shotgun (WGS) entry which is preliminary data.</text>
</comment>
<keyword evidence="7" id="KW-1185">Reference proteome</keyword>
<sequence>MIFRVDLLPGCYLWSSRTRLQVLGLGLLLLAQLGQPEFRHFSLLHATGEQNPGLILTAALVLRKNGIVVRLIENALDYQIGVRGDGNQVSTMDHPGSPVFDPLANALLQPRILELFKILGLVTDIQQFYRAPLNESFQQFPTFANPGILVQSSTEAILRSHLSRLGVTAELGTEFVNFTQDAHKVIANLLKRDKSGSSENEALTGITRKHLGINFWGEPLEKQAFLVADVEMEGLDRQYWAAYGRAGTGLVLALPLGPARHFSVAYLNASPPIRNQVPLVDVTAHCGANIRCADKFNIGRVFIAGDAYGAHVHLPVGGQGLNSSVQDSRMFAIKEMLKLTTNLHAQSMSDRDLASKDTSQSVNPGLVREHIFKQLGVNYQWSGIVLDQRLDSNKNVNGGNKVYTPYGNEDEPIQAGDRAPDAPNLVLVPVTEGAAPTTTTLFDLLTPFAHTTLPYFNPGYIACARKYNKDGHRLVDSYLVLPENTADVGSGRVVGGMNRVVVDTQGHAQRAYVAATQARNALPSVIIICPDTYIGAFVHDAQGVGEILLKNLCLAFLRAL</sequence>
<evidence type="ECO:0000313" key="7">
    <source>
        <dbReference type="Proteomes" id="UP000886523"/>
    </source>
</evidence>
<dbReference type="InterPro" id="IPR002938">
    <property type="entry name" value="FAD-bd"/>
</dbReference>
<comment type="cofactor">
    <cofactor evidence="1">
        <name>FAD</name>
        <dbReference type="ChEBI" id="CHEBI:57692"/>
    </cofactor>
</comment>
<evidence type="ECO:0000313" key="6">
    <source>
        <dbReference type="EMBL" id="KAF9513745.1"/>
    </source>
</evidence>
<dbReference type="GO" id="GO:0016709">
    <property type="term" value="F:oxidoreductase activity, acting on paired donors, with incorporation or reduction of molecular oxygen, NAD(P)H as one donor, and incorporation of one atom of oxygen"/>
    <property type="evidence" value="ECO:0007669"/>
    <property type="project" value="UniProtKB-ARBA"/>
</dbReference>
<dbReference type="AlphaFoldDB" id="A0A9P6DXC5"/>
<dbReference type="InterPro" id="IPR050641">
    <property type="entry name" value="RIFMO-like"/>
</dbReference>
<gene>
    <name evidence="6" type="ORF">BS47DRAFT_1485535</name>
</gene>
<feature type="domain" description="FAD-binding" evidence="5">
    <location>
        <begin position="56"/>
        <end position="196"/>
    </location>
</feature>
<accession>A0A9P6DXC5</accession>
<keyword evidence="4" id="KW-0560">Oxidoreductase</keyword>
<keyword evidence="2" id="KW-0285">Flavoprotein</keyword>
<dbReference type="InterPro" id="IPR036188">
    <property type="entry name" value="FAD/NAD-bd_sf"/>
</dbReference>
<dbReference type="Gene3D" id="3.30.70.2450">
    <property type="match status" value="1"/>
</dbReference>
<protein>
    <recommendedName>
        <fullName evidence="5">FAD-binding domain-containing protein</fullName>
    </recommendedName>
</protein>
<name>A0A9P6DXC5_9AGAM</name>
<dbReference type="EMBL" id="MU128969">
    <property type="protein sequence ID" value="KAF9513745.1"/>
    <property type="molecule type" value="Genomic_DNA"/>
</dbReference>
<organism evidence="6 7">
    <name type="scientific">Hydnum rufescens UP504</name>
    <dbReference type="NCBI Taxonomy" id="1448309"/>
    <lineage>
        <taxon>Eukaryota</taxon>
        <taxon>Fungi</taxon>
        <taxon>Dikarya</taxon>
        <taxon>Basidiomycota</taxon>
        <taxon>Agaricomycotina</taxon>
        <taxon>Agaricomycetes</taxon>
        <taxon>Cantharellales</taxon>
        <taxon>Hydnaceae</taxon>
        <taxon>Hydnum</taxon>
    </lineage>
</organism>
<feature type="domain" description="FAD-binding" evidence="5">
    <location>
        <begin position="284"/>
        <end position="332"/>
    </location>
</feature>